<keyword evidence="3" id="KW-1185">Reference proteome</keyword>
<gene>
    <name evidence="2" type="ORF">CAL65_22030</name>
</gene>
<evidence type="ECO:0000313" key="2">
    <source>
        <dbReference type="EMBL" id="RFA31627.1"/>
    </source>
</evidence>
<comment type="caution">
    <text evidence="2">The sequence shown here is derived from an EMBL/GenBank/DDBJ whole genome shotgun (WGS) entry which is preliminary data.</text>
</comment>
<keyword evidence="1" id="KW-0472">Membrane</keyword>
<dbReference type="Proteomes" id="UP000256763">
    <property type="component" value="Unassembled WGS sequence"/>
</dbReference>
<dbReference type="RefSeq" id="WP_116304274.1">
    <property type="nucleotide sequence ID" value="NZ_NFZV01000050.1"/>
</dbReference>
<proteinExistence type="predicted"/>
<accession>A0A3E0WHK7</accession>
<sequence length="220" mass="23947">MSDLKLIILPDPLERRGMPRAALGFALLLLLGLPVLLAGLTTDFFPFVQLLPYSFALVLFACGGLLWAFRRLRPLDDVLNEPLSDAEKEAFAEVADVIGDFKMLYDSYGAAGPQTYQEGLALQQALQEQVEIFRNDSLSGMPLGESEQQPVKPASSQWLPVFKVLGFSFGIALFLGGGLLLALSALLSYSGEPLPVMVLIVGFFLVVLGMGAFTWAFRSK</sequence>
<protein>
    <submittedName>
        <fullName evidence="2">Uncharacterized protein</fullName>
    </submittedName>
</protein>
<evidence type="ECO:0000256" key="1">
    <source>
        <dbReference type="SAM" id="Phobius"/>
    </source>
</evidence>
<reference evidence="3" key="1">
    <citation type="submission" date="2017-05" db="EMBL/GenBank/DDBJ databases">
        <authorList>
            <person name="Sharma S."/>
            <person name="Sidhu C."/>
            <person name="Pinnaka A.K."/>
        </authorList>
    </citation>
    <scope>NUCLEOTIDE SEQUENCE [LARGE SCALE GENOMIC DNA]</scope>
    <source>
        <strain evidence="3">AK93</strain>
    </source>
</reference>
<feature type="transmembrane region" description="Helical" evidence="1">
    <location>
        <begin position="164"/>
        <end position="190"/>
    </location>
</feature>
<dbReference type="EMBL" id="NFZW01000045">
    <property type="protein sequence ID" value="RFA31627.1"/>
    <property type="molecule type" value="Genomic_DNA"/>
</dbReference>
<feature type="transmembrane region" description="Helical" evidence="1">
    <location>
        <begin position="47"/>
        <end position="69"/>
    </location>
</feature>
<organism evidence="2 3">
    <name type="scientific">Alkalilimnicola ehrlichii</name>
    <dbReference type="NCBI Taxonomy" id="351052"/>
    <lineage>
        <taxon>Bacteria</taxon>
        <taxon>Pseudomonadati</taxon>
        <taxon>Pseudomonadota</taxon>
        <taxon>Gammaproteobacteria</taxon>
        <taxon>Chromatiales</taxon>
        <taxon>Ectothiorhodospiraceae</taxon>
        <taxon>Alkalilimnicola</taxon>
    </lineage>
</organism>
<evidence type="ECO:0000313" key="3">
    <source>
        <dbReference type="Proteomes" id="UP000256763"/>
    </source>
</evidence>
<name>A0A3E0WHK7_9GAMM</name>
<keyword evidence="1" id="KW-1133">Transmembrane helix</keyword>
<dbReference type="AlphaFoldDB" id="A0A3E0WHK7"/>
<keyword evidence="1" id="KW-0812">Transmembrane</keyword>
<feature type="transmembrane region" description="Helical" evidence="1">
    <location>
        <begin position="21"/>
        <end position="41"/>
    </location>
</feature>
<feature type="transmembrane region" description="Helical" evidence="1">
    <location>
        <begin position="196"/>
        <end position="217"/>
    </location>
</feature>